<organism evidence="3">
    <name type="scientific">marine sediment metagenome</name>
    <dbReference type="NCBI Taxonomy" id="412755"/>
    <lineage>
        <taxon>unclassified sequences</taxon>
        <taxon>metagenomes</taxon>
        <taxon>ecological metagenomes</taxon>
    </lineage>
</organism>
<feature type="compositionally biased region" description="Basic and acidic residues" evidence="1">
    <location>
        <begin position="1"/>
        <end position="12"/>
    </location>
</feature>
<name>X1KQ62_9ZZZZ</name>
<protein>
    <submittedName>
        <fullName evidence="3">Uncharacterized protein</fullName>
    </submittedName>
</protein>
<keyword evidence="2" id="KW-1133">Transmembrane helix</keyword>
<feature type="region of interest" description="Disordered" evidence="1">
    <location>
        <begin position="1"/>
        <end position="25"/>
    </location>
</feature>
<reference evidence="3" key="1">
    <citation type="journal article" date="2014" name="Front. Microbiol.">
        <title>High frequency of phylogenetically diverse reductive dehalogenase-homologous genes in deep subseafloor sedimentary metagenomes.</title>
        <authorList>
            <person name="Kawai M."/>
            <person name="Futagami T."/>
            <person name="Toyoda A."/>
            <person name="Takaki Y."/>
            <person name="Nishi S."/>
            <person name="Hori S."/>
            <person name="Arai W."/>
            <person name="Tsubouchi T."/>
            <person name="Morono Y."/>
            <person name="Uchiyama I."/>
            <person name="Ito T."/>
            <person name="Fujiyama A."/>
            <person name="Inagaki F."/>
            <person name="Takami H."/>
        </authorList>
    </citation>
    <scope>NUCLEOTIDE SEQUENCE</scope>
    <source>
        <strain evidence="3">Expedition CK06-06</strain>
    </source>
</reference>
<dbReference type="EMBL" id="BARU01041035">
    <property type="protein sequence ID" value="GAH84143.1"/>
    <property type="molecule type" value="Genomic_DNA"/>
</dbReference>
<keyword evidence="2" id="KW-0812">Transmembrane</keyword>
<feature type="non-terminal residue" evidence="3">
    <location>
        <position position="59"/>
    </location>
</feature>
<evidence type="ECO:0000256" key="2">
    <source>
        <dbReference type="SAM" id="Phobius"/>
    </source>
</evidence>
<accession>X1KQ62</accession>
<evidence type="ECO:0000313" key="3">
    <source>
        <dbReference type="EMBL" id="GAH84143.1"/>
    </source>
</evidence>
<comment type="caution">
    <text evidence="3">The sequence shown here is derived from an EMBL/GenBank/DDBJ whole genome shotgun (WGS) entry which is preliminary data.</text>
</comment>
<gene>
    <name evidence="3" type="ORF">S03H2_63347</name>
</gene>
<dbReference type="AlphaFoldDB" id="X1KQ62"/>
<evidence type="ECO:0000256" key="1">
    <source>
        <dbReference type="SAM" id="MobiDB-lite"/>
    </source>
</evidence>
<proteinExistence type="predicted"/>
<sequence length="59" mass="6805">MTNERDLGKELLKQNGIEPGALPDDPRKELRAMIERDKKRVTRMKWATVVALSLVLLLF</sequence>
<feature type="transmembrane region" description="Helical" evidence="2">
    <location>
        <begin position="41"/>
        <end position="58"/>
    </location>
</feature>
<keyword evidence="2" id="KW-0472">Membrane</keyword>